<gene>
    <name evidence="13" type="primary">NCL1</name>
    <name evidence="13" type="ORF">CFO_g4960</name>
</gene>
<feature type="compositionally biased region" description="Acidic residues" evidence="11">
    <location>
        <begin position="508"/>
        <end position="523"/>
    </location>
</feature>
<feature type="region of interest" description="Disordered" evidence="11">
    <location>
        <begin position="820"/>
        <end position="863"/>
    </location>
</feature>
<feature type="binding site" evidence="10">
    <location>
        <begin position="186"/>
        <end position="192"/>
    </location>
    <ligand>
        <name>S-adenosyl-L-methionine</name>
        <dbReference type="ChEBI" id="CHEBI:59789"/>
    </ligand>
</feature>
<protein>
    <submittedName>
        <fullName evidence="13">Multisite-specific tRNA:(Cytosine-C(5))-methyltransferase</fullName>
        <ecNumber evidence="13">2.1.1.202</ecNumber>
    </submittedName>
</protein>
<dbReference type="Proteomes" id="UP000034841">
    <property type="component" value="Unassembled WGS sequence"/>
</dbReference>
<keyword evidence="5 10" id="KW-0808">Transferase</keyword>
<reference evidence="13 14" key="1">
    <citation type="submission" date="2015-04" db="EMBL/GenBank/DDBJ databases">
        <title>Genome sequence of Ceratocystis platani, a major pathogen of plane trees.</title>
        <authorList>
            <person name="Belbahri L."/>
        </authorList>
    </citation>
    <scope>NUCLEOTIDE SEQUENCE [LARGE SCALE GENOMIC DNA]</scope>
    <source>
        <strain evidence="13 14">CFO</strain>
    </source>
</reference>
<dbReference type="OrthoDB" id="6093671at2759"/>
<feature type="active site" description="Nucleophile" evidence="10">
    <location>
        <position position="364"/>
    </location>
</feature>
<keyword evidence="7" id="KW-0819">tRNA processing</keyword>
<dbReference type="InterPro" id="IPR023267">
    <property type="entry name" value="RCMT"/>
</dbReference>
<feature type="domain" description="SAM-dependent MTase RsmB/NOP-type" evidence="12">
    <location>
        <begin position="67"/>
        <end position="483"/>
    </location>
</feature>
<dbReference type="InterPro" id="IPR023270">
    <property type="entry name" value="RCMT_NCL1"/>
</dbReference>
<comment type="caution">
    <text evidence="13">The sequence shown here is derived from an EMBL/GenBank/DDBJ whole genome shotgun (WGS) entry which is preliminary data.</text>
</comment>
<dbReference type="InterPro" id="IPR029063">
    <property type="entry name" value="SAM-dependent_MTases_sf"/>
</dbReference>
<evidence type="ECO:0000313" key="13">
    <source>
        <dbReference type="EMBL" id="KKF92685.1"/>
    </source>
</evidence>
<dbReference type="Pfam" id="PF25378">
    <property type="entry name" value="PUA_NSUN2"/>
    <property type="match status" value="1"/>
</dbReference>
<feature type="region of interest" description="Disordered" evidence="11">
    <location>
        <begin position="497"/>
        <end position="594"/>
    </location>
</feature>
<dbReference type="InterPro" id="IPR018314">
    <property type="entry name" value="RsmB/NOL1/NOP2-like_CS"/>
</dbReference>
<dbReference type="AlphaFoldDB" id="A0A0F8B035"/>
<feature type="compositionally biased region" description="Basic and acidic residues" evidence="11">
    <location>
        <begin position="823"/>
        <end position="835"/>
    </location>
</feature>
<evidence type="ECO:0000256" key="4">
    <source>
        <dbReference type="ARBA" id="ARBA00022603"/>
    </source>
</evidence>
<keyword evidence="4 10" id="KW-0489">Methyltransferase</keyword>
<feature type="compositionally biased region" description="Basic and acidic residues" evidence="11">
    <location>
        <begin position="543"/>
        <end position="578"/>
    </location>
</feature>
<sequence length="863" mass="96725">MGRGGRRRGGRKGGGRGGRNNGNEREASSANNADRRVSYPQIVKENEKLEKYYNDMLQMPEDERKEFWEALRRELPNSFRFCGSKGHALAVRNLLQTRYIPEITRIKHEDGNFVQPPKPVSWYPDGLAYDMTTPKNVVRRFPPFAAFQKFLVSETSVGNISRQEIVSMIPPLLIDLKPGMSVLDLCAAPGSKSAQLLEMVHAGEEARIKKVLRQHATEDGLALGTETEEEANADLSADPSDQGRATGLIVANDMDYKRCHMLVHQLKRFSSANLLVTNHDASAFPSIRLPDSYSDRPGKRSYLKFDRILADVPCTGDGTLRKNMTMWRSWTPNNALGLHIVQVRILVRALQMLKVGGRVVYSTCSMNPIENEAVVAAAIDRCGGPEKVGILDCSNQLVGMKRKPGMKTWQVMDKSGNWWNSWQEIQDKAAADSTWEAPGKITEPMFPPPAGSLCADLPLERCIRVYAYQQDTGSFFITVLEKKAEIRARNENIPKDATVATSSMTAAEGDDEAEVEAATETEAETANGKRKLDEVEAVNEMDVDAKKVKTDDEGSRDASETPKAEAEAKAETKTEAKTETTTVAPAEPKERRKDTSIRYEDPFKFLAPDHPVLDEIFKFYHLSPRFPRDRFMVRNATGQPLKAIYYCSTLARDILGENDLKGVKFLHGGVKMFVRQDVPNPDVCRWRIQSEGMPMLHGYLGEDRVVHLRDRETLRRLLIEMFPRISDGEWQKLGDIGERVRDMSMGCYMLRVELDADPNASPEALADEAALREPMVLPLWKSISSLNLMLPKEDRAAMLLRLFNDNSPLVNNSLLRQKNIQKQQEEEAKSKKTEAEAEAGAEAIPAIEEDINVEDAPTPEGMD</sequence>
<dbReference type="PROSITE" id="PS01153">
    <property type="entry name" value="NOL1_NOP2_SUN"/>
    <property type="match status" value="1"/>
</dbReference>
<comment type="similarity">
    <text evidence="2 10">Belongs to the class I-like SAM-binding methyltransferase superfamily. RsmB/NOP family.</text>
</comment>
<name>A0A0F8B035_CERFI</name>
<dbReference type="InterPro" id="IPR001678">
    <property type="entry name" value="MeTrfase_RsmB-F_NOP2_dom"/>
</dbReference>
<evidence type="ECO:0000256" key="7">
    <source>
        <dbReference type="ARBA" id="ARBA00022694"/>
    </source>
</evidence>
<dbReference type="PRINTS" id="PR02008">
    <property type="entry name" value="RCMTFAMILY"/>
</dbReference>
<dbReference type="Gene3D" id="3.40.50.150">
    <property type="entry name" value="Vaccinia Virus protein VP39"/>
    <property type="match status" value="1"/>
</dbReference>
<dbReference type="GO" id="GO:0005634">
    <property type="term" value="C:nucleus"/>
    <property type="evidence" value="ECO:0007669"/>
    <property type="project" value="UniProtKB-SubCell"/>
</dbReference>
<feature type="binding site" evidence="10">
    <location>
        <position position="253"/>
    </location>
    <ligand>
        <name>S-adenosyl-L-methionine</name>
        <dbReference type="ChEBI" id="CHEBI:59789"/>
    </ligand>
</feature>
<evidence type="ECO:0000256" key="6">
    <source>
        <dbReference type="ARBA" id="ARBA00022691"/>
    </source>
</evidence>
<evidence type="ECO:0000313" key="14">
    <source>
        <dbReference type="Proteomes" id="UP000034841"/>
    </source>
</evidence>
<keyword evidence="6 10" id="KW-0949">S-adenosyl-L-methionine</keyword>
<keyword evidence="9" id="KW-0539">Nucleus</keyword>
<evidence type="ECO:0000256" key="10">
    <source>
        <dbReference type="PROSITE-ProRule" id="PRU01023"/>
    </source>
</evidence>
<evidence type="ECO:0000256" key="8">
    <source>
        <dbReference type="ARBA" id="ARBA00022884"/>
    </source>
</evidence>
<dbReference type="GO" id="GO:0070301">
    <property type="term" value="P:cellular response to hydrogen peroxide"/>
    <property type="evidence" value="ECO:0007669"/>
    <property type="project" value="EnsemblFungi"/>
</dbReference>
<evidence type="ECO:0000256" key="9">
    <source>
        <dbReference type="ARBA" id="ARBA00023242"/>
    </source>
</evidence>
<feature type="compositionally biased region" description="Basic residues" evidence="11">
    <location>
        <begin position="1"/>
        <end position="14"/>
    </location>
</feature>
<keyword evidence="8 10" id="KW-0694">RNA-binding</keyword>
<dbReference type="PANTHER" id="PTHR22808:SF1">
    <property type="entry name" value="RNA CYTOSINE-C(5)-METHYLTRANSFERASE NSUN2-RELATED"/>
    <property type="match status" value="1"/>
</dbReference>
<feature type="region of interest" description="Disordered" evidence="11">
    <location>
        <begin position="1"/>
        <end position="41"/>
    </location>
</feature>
<feature type="binding site" evidence="10">
    <location>
        <position position="311"/>
    </location>
    <ligand>
        <name>S-adenosyl-L-methionine</name>
        <dbReference type="ChEBI" id="CHEBI:59789"/>
    </ligand>
</feature>
<accession>A0A0F8B035</accession>
<dbReference type="Pfam" id="PF25376">
    <property type="entry name" value="Pre-PUA_NSUN2"/>
    <property type="match status" value="1"/>
</dbReference>
<dbReference type="PANTHER" id="PTHR22808">
    <property type="entry name" value="NCL1 YEAST -RELATED NOL1/NOP2/FMU SUN DOMAIN-CONTAINING"/>
    <property type="match status" value="1"/>
</dbReference>
<feature type="binding site" evidence="10">
    <location>
        <position position="280"/>
    </location>
    <ligand>
        <name>S-adenosyl-L-methionine</name>
        <dbReference type="ChEBI" id="CHEBI:59789"/>
    </ligand>
</feature>
<dbReference type="EC" id="2.1.1.202" evidence="13"/>
<feature type="compositionally biased region" description="Basic and acidic residues" evidence="11">
    <location>
        <begin position="22"/>
        <end position="37"/>
    </location>
</feature>
<evidence type="ECO:0000256" key="11">
    <source>
        <dbReference type="SAM" id="MobiDB-lite"/>
    </source>
</evidence>
<keyword evidence="3" id="KW-0820">tRNA-binding</keyword>
<dbReference type="InterPro" id="IPR049560">
    <property type="entry name" value="MeTrfase_RsmB-F_NOP2_cat"/>
</dbReference>
<dbReference type="PROSITE" id="PS51686">
    <property type="entry name" value="SAM_MT_RSMB_NOP"/>
    <property type="match status" value="1"/>
</dbReference>
<evidence type="ECO:0000256" key="1">
    <source>
        <dbReference type="ARBA" id="ARBA00004123"/>
    </source>
</evidence>
<comment type="subcellular location">
    <subcellularLocation>
        <location evidence="1">Nucleus</location>
    </subcellularLocation>
</comment>
<dbReference type="GO" id="GO:0000049">
    <property type="term" value="F:tRNA binding"/>
    <property type="evidence" value="ECO:0007669"/>
    <property type="project" value="UniProtKB-KW"/>
</dbReference>
<organism evidence="13 14">
    <name type="scientific">Ceratocystis fimbriata f. sp. platani</name>
    <dbReference type="NCBI Taxonomy" id="88771"/>
    <lineage>
        <taxon>Eukaryota</taxon>
        <taxon>Fungi</taxon>
        <taxon>Dikarya</taxon>
        <taxon>Ascomycota</taxon>
        <taxon>Pezizomycotina</taxon>
        <taxon>Sordariomycetes</taxon>
        <taxon>Hypocreomycetidae</taxon>
        <taxon>Microascales</taxon>
        <taxon>Ceratocystidaceae</taxon>
        <taxon>Ceratocystis</taxon>
    </lineage>
</organism>
<evidence type="ECO:0000256" key="5">
    <source>
        <dbReference type="ARBA" id="ARBA00022679"/>
    </source>
</evidence>
<dbReference type="GO" id="GO:0005737">
    <property type="term" value="C:cytoplasm"/>
    <property type="evidence" value="ECO:0007669"/>
    <property type="project" value="TreeGrafter"/>
</dbReference>
<dbReference type="GO" id="GO:0002127">
    <property type="term" value="P:tRNA wobble base cytosine methylation"/>
    <property type="evidence" value="ECO:0007669"/>
    <property type="project" value="EnsemblFungi"/>
</dbReference>
<proteinExistence type="inferred from homology"/>
<evidence type="ECO:0000259" key="12">
    <source>
        <dbReference type="PROSITE" id="PS51686"/>
    </source>
</evidence>
<dbReference type="InterPro" id="IPR057286">
    <property type="entry name" value="PUA_NSUN2"/>
</dbReference>
<evidence type="ECO:0000256" key="2">
    <source>
        <dbReference type="ARBA" id="ARBA00007494"/>
    </source>
</evidence>
<dbReference type="PRINTS" id="PR02011">
    <property type="entry name" value="RCMTNCL1"/>
</dbReference>
<dbReference type="InterPro" id="IPR057285">
    <property type="entry name" value="Pre-PUA_NSUN2"/>
</dbReference>
<keyword evidence="14" id="KW-1185">Reference proteome</keyword>
<evidence type="ECO:0000256" key="3">
    <source>
        <dbReference type="ARBA" id="ARBA00022555"/>
    </source>
</evidence>
<dbReference type="Pfam" id="PF01189">
    <property type="entry name" value="Methyltr_RsmB-F"/>
    <property type="match status" value="1"/>
</dbReference>
<dbReference type="GO" id="GO:0016428">
    <property type="term" value="F:tRNA (cytidine-5-)-methyltransferase activity"/>
    <property type="evidence" value="ECO:0007669"/>
    <property type="project" value="EnsemblFungi"/>
</dbReference>
<dbReference type="SUPFAM" id="SSF53335">
    <property type="entry name" value="S-adenosyl-L-methionine-dependent methyltransferases"/>
    <property type="match status" value="1"/>
</dbReference>
<dbReference type="EMBL" id="LBBL01000350">
    <property type="protein sequence ID" value="KKF92685.1"/>
    <property type="molecule type" value="Genomic_DNA"/>
</dbReference>